<proteinExistence type="predicted"/>
<feature type="domain" description="ABC transporter" evidence="3">
    <location>
        <begin position="10"/>
        <end position="244"/>
    </location>
</feature>
<accession>A0A381UF02</accession>
<dbReference type="InterPro" id="IPR050107">
    <property type="entry name" value="ABC_carbohydrate_import_ATPase"/>
</dbReference>
<evidence type="ECO:0000256" key="1">
    <source>
        <dbReference type="ARBA" id="ARBA00022741"/>
    </source>
</evidence>
<dbReference type="SUPFAM" id="SSF52540">
    <property type="entry name" value="P-loop containing nucleoside triphosphate hydrolases"/>
    <property type="match status" value="2"/>
</dbReference>
<protein>
    <recommendedName>
        <fullName evidence="3">ABC transporter domain-containing protein</fullName>
    </recommendedName>
</protein>
<dbReference type="EMBL" id="UINC01006275">
    <property type="protein sequence ID" value="SVA26554.1"/>
    <property type="molecule type" value="Genomic_DNA"/>
</dbReference>
<dbReference type="Gene3D" id="3.40.50.300">
    <property type="entry name" value="P-loop containing nucleotide triphosphate hydrolases"/>
    <property type="match status" value="2"/>
</dbReference>
<dbReference type="Pfam" id="PF00005">
    <property type="entry name" value="ABC_tran"/>
    <property type="match status" value="2"/>
</dbReference>
<dbReference type="SMART" id="SM00382">
    <property type="entry name" value="AAA"/>
    <property type="match status" value="2"/>
</dbReference>
<organism evidence="4">
    <name type="scientific">marine metagenome</name>
    <dbReference type="NCBI Taxonomy" id="408172"/>
    <lineage>
        <taxon>unclassified sequences</taxon>
        <taxon>metagenomes</taxon>
        <taxon>ecological metagenomes</taxon>
    </lineage>
</organism>
<dbReference type="InterPro" id="IPR017871">
    <property type="entry name" value="ABC_transporter-like_CS"/>
</dbReference>
<feature type="domain" description="ABC transporter" evidence="3">
    <location>
        <begin position="261"/>
        <end position="505"/>
    </location>
</feature>
<dbReference type="GO" id="GO:0005524">
    <property type="term" value="F:ATP binding"/>
    <property type="evidence" value="ECO:0007669"/>
    <property type="project" value="UniProtKB-KW"/>
</dbReference>
<dbReference type="InterPro" id="IPR003593">
    <property type="entry name" value="AAA+_ATPase"/>
</dbReference>
<reference evidence="4" key="1">
    <citation type="submission" date="2018-05" db="EMBL/GenBank/DDBJ databases">
        <authorList>
            <person name="Lanie J.A."/>
            <person name="Ng W.-L."/>
            <person name="Kazmierczak K.M."/>
            <person name="Andrzejewski T.M."/>
            <person name="Davidsen T.M."/>
            <person name="Wayne K.J."/>
            <person name="Tettelin H."/>
            <person name="Glass J.I."/>
            <person name="Rusch D."/>
            <person name="Podicherti R."/>
            <person name="Tsui H.-C.T."/>
            <person name="Winkler M.E."/>
        </authorList>
    </citation>
    <scope>NUCLEOTIDE SEQUENCE</scope>
</reference>
<dbReference type="InterPro" id="IPR027417">
    <property type="entry name" value="P-loop_NTPase"/>
</dbReference>
<evidence type="ECO:0000313" key="4">
    <source>
        <dbReference type="EMBL" id="SVA26554.1"/>
    </source>
</evidence>
<dbReference type="CDD" id="cd03215">
    <property type="entry name" value="ABC_Carb_Monos_II"/>
    <property type="match status" value="1"/>
</dbReference>
<dbReference type="GO" id="GO:0016887">
    <property type="term" value="F:ATP hydrolysis activity"/>
    <property type="evidence" value="ECO:0007669"/>
    <property type="project" value="InterPro"/>
</dbReference>
<gene>
    <name evidence="4" type="ORF">METZ01_LOCUS79408</name>
</gene>
<dbReference type="InterPro" id="IPR003439">
    <property type="entry name" value="ABC_transporter-like_ATP-bd"/>
</dbReference>
<evidence type="ECO:0000259" key="3">
    <source>
        <dbReference type="PROSITE" id="PS50893"/>
    </source>
</evidence>
<dbReference type="CDD" id="cd03216">
    <property type="entry name" value="ABC_Carb_Monos_I"/>
    <property type="match status" value="1"/>
</dbReference>
<name>A0A381UF02_9ZZZZ</name>
<keyword evidence="2" id="KW-0067">ATP-binding</keyword>
<keyword evidence="1" id="KW-0547">Nucleotide-binding</keyword>
<dbReference type="PANTHER" id="PTHR43790:SF4">
    <property type="entry name" value="GUANOSINE IMPORT ATP-BINDING PROTEIN NUPO"/>
    <property type="match status" value="1"/>
</dbReference>
<dbReference type="AlphaFoldDB" id="A0A381UF02"/>
<dbReference type="PROSITE" id="PS00211">
    <property type="entry name" value="ABC_TRANSPORTER_1"/>
    <property type="match status" value="1"/>
</dbReference>
<sequence>MNSEVDKPLLTVDNLSKNFGKFIANDQICFDVIKGHIHCLLGENGAGKSTLAKCIYGASKPDSGRIVFKGQEVSFSSPKDAIRLGIGMVHQHFVLSEPMNAVENIIVGEESTGTILNLQNDTEKIQNLCDQYDLTFDLSLPVSQLSVGEQQWIEILKALYVGVDLLLLDEPTAVLTPQEVERLFAVISKMAAEGISVILITHKLDEVIDISNSVTVLRKAQAIITVDTENSTKASLAKLLVGREFDFKVNKVKVDRGAPVLEIKNLSVLRDNNTLAVNRVSLTVHEGEILGLAGVSGNGQSELFDALVGVRQTENGSIRLAEDEITNCSPAEISNKGMASVPQDRLKQGLIGNFSVKENLILGAHSNPPFCSRGVLNWKTIMDFSKEAINNFDIRTIGPEQKVEQLSGGNLQKVILAREISHPIKTLIASSPTRGLDINASFYVYSRFLEQLKLKAGILLISEDLDELFNIADRIAVIYNGSILGEYCIEDATIEKIGLLMAGLKEEPEPLVQSDN</sequence>
<dbReference type="PANTHER" id="PTHR43790">
    <property type="entry name" value="CARBOHYDRATE TRANSPORT ATP-BINDING PROTEIN MG119-RELATED"/>
    <property type="match status" value="1"/>
</dbReference>
<dbReference type="PROSITE" id="PS50893">
    <property type="entry name" value="ABC_TRANSPORTER_2"/>
    <property type="match status" value="2"/>
</dbReference>
<evidence type="ECO:0000256" key="2">
    <source>
        <dbReference type="ARBA" id="ARBA00022840"/>
    </source>
</evidence>